<dbReference type="GO" id="GO:0008299">
    <property type="term" value="P:isoprenoid biosynthetic process"/>
    <property type="evidence" value="ECO:0007669"/>
    <property type="project" value="InterPro"/>
</dbReference>
<keyword evidence="3" id="KW-1185">Reference proteome</keyword>
<dbReference type="InterPro" id="IPR000092">
    <property type="entry name" value="Polyprenyl_synt"/>
</dbReference>
<gene>
    <name evidence="2" type="ORF">HOLleu_32637</name>
</gene>
<dbReference type="AlphaFoldDB" id="A0A9Q1BJ33"/>
<dbReference type="CDD" id="cd00867">
    <property type="entry name" value="Trans_IPPS"/>
    <property type="match status" value="1"/>
</dbReference>
<sequence>MRTCIHHLWSFERGKYQTSLCLRAVSYQSLCCRHKHITCSTTPNYSNYFIQGQHGRTISFFGSGGKDPWKKAISEAERIVGYPTSFMSLRCLLSDELASVALHVRKLVGTKHPLLQTAKNFLSDGSNSLQTRGLVVLLVSKAAGSSPSWGDGNQPLVSGIHPSQRALAEITEMIYTAFLVHRGVVDLNKTVPEDGPLKDMEFGNKMAVLSGDFLLASASAALASLKNTLVVDLISQSIDHMTRGAFTEMGVKESSPFSNVKTFDQWKDYVYLSSGSLIGHSCKAALLLANQKQEFVDAAFEFGKNLAWAQQLHQDLTIIQKEGKSNTEYLLLGPVILHNEISPLTVQSDREIIKTVQSSSAVSEAKNMCQHYVDCAMKLITEFPNKEAKEALYNLLRALTTFK</sequence>
<dbReference type="Pfam" id="PF00348">
    <property type="entry name" value="polyprenyl_synt"/>
    <property type="match status" value="1"/>
</dbReference>
<dbReference type="SUPFAM" id="SSF48576">
    <property type="entry name" value="Terpenoid synthases"/>
    <property type="match status" value="1"/>
</dbReference>
<dbReference type="EMBL" id="JAIZAY010000016">
    <property type="protein sequence ID" value="KAJ8027484.1"/>
    <property type="molecule type" value="Genomic_DNA"/>
</dbReference>
<dbReference type="GO" id="GO:1990234">
    <property type="term" value="C:transferase complex"/>
    <property type="evidence" value="ECO:0007669"/>
    <property type="project" value="TreeGrafter"/>
</dbReference>
<reference evidence="2" key="1">
    <citation type="submission" date="2021-10" db="EMBL/GenBank/DDBJ databases">
        <title>Tropical sea cucumber genome reveals ecological adaptation and Cuvierian tubules defense mechanism.</title>
        <authorList>
            <person name="Chen T."/>
        </authorList>
    </citation>
    <scope>NUCLEOTIDE SEQUENCE</scope>
    <source>
        <strain evidence="2">Nanhai2018</strain>
        <tissue evidence="2">Muscle</tissue>
    </source>
</reference>
<dbReference type="GO" id="GO:0005739">
    <property type="term" value="C:mitochondrion"/>
    <property type="evidence" value="ECO:0007669"/>
    <property type="project" value="TreeGrafter"/>
</dbReference>
<protein>
    <submittedName>
        <fullName evidence="2">Decaprenyl-diphosphate synthase subunit 2</fullName>
    </submittedName>
</protein>
<dbReference type="OrthoDB" id="9983019at2759"/>
<dbReference type="InterPro" id="IPR008949">
    <property type="entry name" value="Isoprenoid_synthase_dom_sf"/>
</dbReference>
<evidence type="ECO:0000313" key="3">
    <source>
        <dbReference type="Proteomes" id="UP001152320"/>
    </source>
</evidence>
<evidence type="ECO:0000313" key="2">
    <source>
        <dbReference type="EMBL" id="KAJ8027484.1"/>
    </source>
</evidence>
<accession>A0A9Q1BJ33</accession>
<comment type="similarity">
    <text evidence="1">Belongs to the FPP/GGPP synthase family.</text>
</comment>
<dbReference type="Gene3D" id="1.10.600.10">
    <property type="entry name" value="Farnesyl Diphosphate Synthase"/>
    <property type="match status" value="1"/>
</dbReference>
<comment type="caution">
    <text evidence="2">The sequence shown here is derived from an EMBL/GenBank/DDBJ whole genome shotgun (WGS) entry which is preliminary data.</text>
</comment>
<dbReference type="GO" id="GO:0006744">
    <property type="term" value="P:ubiquinone biosynthetic process"/>
    <property type="evidence" value="ECO:0007669"/>
    <property type="project" value="TreeGrafter"/>
</dbReference>
<dbReference type="PANTHER" id="PTHR12001">
    <property type="entry name" value="GERANYLGERANYL PYROPHOSPHATE SYNTHASE"/>
    <property type="match status" value="1"/>
</dbReference>
<proteinExistence type="inferred from homology"/>
<dbReference type="GO" id="GO:0004659">
    <property type="term" value="F:prenyltransferase activity"/>
    <property type="evidence" value="ECO:0007669"/>
    <property type="project" value="InterPro"/>
</dbReference>
<name>A0A9Q1BJ33_HOLLE</name>
<organism evidence="2 3">
    <name type="scientific">Holothuria leucospilota</name>
    <name type="common">Black long sea cucumber</name>
    <name type="synonym">Mertensiothuria leucospilota</name>
    <dbReference type="NCBI Taxonomy" id="206669"/>
    <lineage>
        <taxon>Eukaryota</taxon>
        <taxon>Metazoa</taxon>
        <taxon>Echinodermata</taxon>
        <taxon>Eleutherozoa</taxon>
        <taxon>Echinozoa</taxon>
        <taxon>Holothuroidea</taxon>
        <taxon>Aspidochirotacea</taxon>
        <taxon>Aspidochirotida</taxon>
        <taxon>Holothuriidae</taxon>
        <taxon>Holothuria</taxon>
    </lineage>
</organism>
<dbReference type="Proteomes" id="UP001152320">
    <property type="component" value="Chromosome 16"/>
</dbReference>
<evidence type="ECO:0000256" key="1">
    <source>
        <dbReference type="RuleBase" id="RU004466"/>
    </source>
</evidence>
<dbReference type="PANTHER" id="PTHR12001:SF55">
    <property type="entry name" value="ALL TRANS-POLYPRENYL-DIPHOSPHATE SYNTHASE PDSS2"/>
    <property type="match status" value="1"/>
</dbReference>
<keyword evidence="1" id="KW-0808">Transferase</keyword>